<proteinExistence type="inferred from homology"/>
<evidence type="ECO:0000259" key="10">
    <source>
        <dbReference type="Pfam" id="PF00593"/>
    </source>
</evidence>
<evidence type="ECO:0000256" key="9">
    <source>
        <dbReference type="RuleBase" id="RU003357"/>
    </source>
</evidence>
<comment type="subcellular location">
    <subcellularLocation>
        <location evidence="1 8">Cell outer membrane</location>
        <topology evidence="1 8">Multi-pass membrane protein</topology>
    </subcellularLocation>
</comment>
<evidence type="ECO:0000256" key="7">
    <source>
        <dbReference type="ARBA" id="ARBA00023237"/>
    </source>
</evidence>
<dbReference type="NCBIfam" id="TIGR04057">
    <property type="entry name" value="SusC_RagA_signa"/>
    <property type="match status" value="1"/>
</dbReference>
<protein>
    <submittedName>
        <fullName evidence="12">TonB-dependent receptor</fullName>
    </submittedName>
</protein>
<keyword evidence="13" id="KW-1185">Reference proteome</keyword>
<organism evidence="12 13">
    <name type="scientific">Mucilaginibacter sabulilitoris</name>
    <dbReference type="NCBI Taxonomy" id="1173583"/>
    <lineage>
        <taxon>Bacteria</taxon>
        <taxon>Pseudomonadati</taxon>
        <taxon>Bacteroidota</taxon>
        <taxon>Sphingobacteriia</taxon>
        <taxon>Sphingobacteriales</taxon>
        <taxon>Sphingobacteriaceae</taxon>
        <taxon>Mucilaginibacter</taxon>
    </lineage>
</organism>
<evidence type="ECO:0000256" key="4">
    <source>
        <dbReference type="ARBA" id="ARBA00022692"/>
    </source>
</evidence>
<keyword evidence="3 8" id="KW-1134">Transmembrane beta strand</keyword>
<keyword evidence="6 8" id="KW-0472">Membrane</keyword>
<keyword evidence="12" id="KW-0675">Receptor</keyword>
<dbReference type="Pfam" id="PF00593">
    <property type="entry name" value="TonB_dep_Rec_b-barrel"/>
    <property type="match status" value="1"/>
</dbReference>
<evidence type="ECO:0000256" key="2">
    <source>
        <dbReference type="ARBA" id="ARBA00022448"/>
    </source>
</evidence>
<keyword evidence="7 8" id="KW-0998">Cell outer membrane</keyword>
<dbReference type="Pfam" id="PF07715">
    <property type="entry name" value="Plug"/>
    <property type="match status" value="1"/>
</dbReference>
<gene>
    <name evidence="12" type="ORF">SNE25_04960</name>
</gene>
<evidence type="ECO:0000256" key="5">
    <source>
        <dbReference type="ARBA" id="ARBA00023077"/>
    </source>
</evidence>
<dbReference type="InterPro" id="IPR000531">
    <property type="entry name" value="Beta-barrel_TonB"/>
</dbReference>
<keyword evidence="5 9" id="KW-0798">TonB box</keyword>
<evidence type="ECO:0000256" key="3">
    <source>
        <dbReference type="ARBA" id="ARBA00022452"/>
    </source>
</evidence>
<comment type="similarity">
    <text evidence="8 9">Belongs to the TonB-dependent receptor family.</text>
</comment>
<evidence type="ECO:0000259" key="11">
    <source>
        <dbReference type="Pfam" id="PF07715"/>
    </source>
</evidence>
<dbReference type="Pfam" id="PF13715">
    <property type="entry name" value="CarbopepD_reg_2"/>
    <property type="match status" value="1"/>
</dbReference>
<dbReference type="SUPFAM" id="SSF49464">
    <property type="entry name" value="Carboxypeptidase regulatory domain-like"/>
    <property type="match status" value="1"/>
</dbReference>
<sequence length="1070" mass="115219">MIRINKPENPIMNMKITNLTRLLKPARLRHLLILLVSMSALPVMAQTTTIKGIVTSADDNSPLPGVTVVEKGKQNGIITGTDGSYSLNALEDATLVFSFIGFTTQEIKLNGKTILNVKLQSDSRSLSEVVVIGYGTARKKDLIGSVNVVAAKDAGANTNTSAAQLLIGKASGVQVLNSNGTPGSNAQIIVRGTGSFTNVEPLYVIDGIQGDANLFNTINPQDIENITILKDAASTAIYGVAAANGVVIVTTKKGKSGTPQISFDSQVGTSSVWKQLDLLKAKDYVNLLTDIAVTNNLTPPAKLSTPYVSVDRTDWQKAIFKTALSTQNNVGVSGGSDKVTYNLSVGYLTQEAIVKDYNLKRLNSRFSLDEKLGRFHFGQSLNLRYTHTSGQTASISNAITYAPYQPIYDPAILGGYSILTNIDDNSNAINPLQALGVQTLSSNDLVLYPQFFGEVNIVKGLTIRSQLAGVYGNSTNDSYQIPYVTSNNLAFSRQAGRAFNSYSNYTFENYLSYNRTFGRHNISLTAGTSYIDAGSSKYLSVLGTGMLNDNVKDIGVAPTITSQANTSGYYTQFGRAISYYGRLIYTFNDRYILSGSIRRDGSSNFGPQSRYGNFPGAGFAWRFTEEDFIKSTFPFISDGKLRIGWGRTGNNKFGLTTTQVFTFGGSPTGNLVYSFGQNEGFVNGTTVTSIANPLLRWEQTDQTDVGLDLGFLNNQLTLTLDYYNRKSSGLLVAIPVPTSVGVGGLSGINSTLITNAADVQNKGFEFQVAYRGKVNDFNYNVSVNGAYNQNKTLSLGAQSPTPIIGGYFSNLNGITLTQPGSPIGAFYGYKVDHVARNQAEIDALNAMARQKAGDPSAVYQAGLLPGDFIFKDLNNNGTVDSKDQKVLGSPIPKFIYGFNAGASYKNFDLNIVISGVQGVQLVNSLKFVTDNASTGHNASTAILNRWEKPGDVASLPRAGQNVTVTGNLRPSDFFVENGSYLRARNITLGYTFTKAALKSFSGNVLSRLRVYVAAQNLFTITGYKGYDPEISTQTNGGVNGAATDYIFNRGIDDGQIPQPRTFLAGVQVGF</sequence>
<dbReference type="RefSeq" id="WP_321563982.1">
    <property type="nucleotide sequence ID" value="NZ_CP139558.1"/>
</dbReference>
<dbReference type="EMBL" id="CP139558">
    <property type="protein sequence ID" value="WPU94868.1"/>
    <property type="molecule type" value="Genomic_DNA"/>
</dbReference>
<dbReference type="Gene3D" id="2.60.40.1120">
    <property type="entry name" value="Carboxypeptidase-like, regulatory domain"/>
    <property type="match status" value="1"/>
</dbReference>
<dbReference type="InterPro" id="IPR037066">
    <property type="entry name" value="Plug_dom_sf"/>
</dbReference>
<feature type="domain" description="TonB-dependent receptor-like beta-barrel" evidence="10">
    <location>
        <begin position="460"/>
        <end position="1017"/>
    </location>
</feature>
<accession>A0ABZ0TRT9</accession>
<dbReference type="InterPro" id="IPR036942">
    <property type="entry name" value="Beta-barrel_TonB_sf"/>
</dbReference>
<dbReference type="Gene3D" id="2.40.170.20">
    <property type="entry name" value="TonB-dependent receptor, beta-barrel domain"/>
    <property type="match status" value="1"/>
</dbReference>
<reference evidence="12 13" key="1">
    <citation type="submission" date="2023-11" db="EMBL/GenBank/DDBJ databases">
        <title>Analysis of the Genomes of Mucilaginibacter gossypii cycad 4 and M. sabulilitoris SNA2: microbes with the potential for plant growth promotion.</title>
        <authorList>
            <person name="Hirsch A.M."/>
            <person name="Humm E."/>
            <person name="Rubbi M."/>
            <person name="Del Vecchio G."/>
            <person name="Ha S.M."/>
            <person name="Pellegrini M."/>
            <person name="Gunsalus R.P."/>
        </authorList>
    </citation>
    <scope>NUCLEOTIDE SEQUENCE [LARGE SCALE GENOMIC DNA]</scope>
    <source>
        <strain evidence="12 13">SNA2</strain>
    </source>
</reference>
<dbReference type="InterPro" id="IPR023996">
    <property type="entry name" value="TonB-dep_OMP_SusC/RagA"/>
</dbReference>
<dbReference type="InterPro" id="IPR008969">
    <property type="entry name" value="CarboxyPept-like_regulatory"/>
</dbReference>
<evidence type="ECO:0000256" key="1">
    <source>
        <dbReference type="ARBA" id="ARBA00004571"/>
    </source>
</evidence>
<dbReference type="SUPFAM" id="SSF56935">
    <property type="entry name" value="Porins"/>
    <property type="match status" value="1"/>
</dbReference>
<dbReference type="Gene3D" id="2.170.130.10">
    <property type="entry name" value="TonB-dependent receptor, plug domain"/>
    <property type="match status" value="1"/>
</dbReference>
<dbReference type="InterPro" id="IPR023997">
    <property type="entry name" value="TonB-dep_OMP_SusC/RagA_CS"/>
</dbReference>
<evidence type="ECO:0000313" key="12">
    <source>
        <dbReference type="EMBL" id="WPU94868.1"/>
    </source>
</evidence>
<feature type="domain" description="TonB-dependent receptor plug" evidence="11">
    <location>
        <begin position="139"/>
        <end position="246"/>
    </location>
</feature>
<name>A0ABZ0TRT9_9SPHI</name>
<evidence type="ECO:0000313" key="13">
    <source>
        <dbReference type="Proteomes" id="UP001324380"/>
    </source>
</evidence>
<evidence type="ECO:0000256" key="8">
    <source>
        <dbReference type="PROSITE-ProRule" id="PRU01360"/>
    </source>
</evidence>
<keyword evidence="4 8" id="KW-0812">Transmembrane</keyword>
<dbReference type="InterPro" id="IPR012910">
    <property type="entry name" value="Plug_dom"/>
</dbReference>
<dbReference type="NCBIfam" id="TIGR04056">
    <property type="entry name" value="OMP_RagA_SusC"/>
    <property type="match status" value="1"/>
</dbReference>
<dbReference type="InterPro" id="IPR039426">
    <property type="entry name" value="TonB-dep_rcpt-like"/>
</dbReference>
<dbReference type="PROSITE" id="PS52016">
    <property type="entry name" value="TONB_DEPENDENT_REC_3"/>
    <property type="match status" value="1"/>
</dbReference>
<evidence type="ECO:0000256" key="6">
    <source>
        <dbReference type="ARBA" id="ARBA00023136"/>
    </source>
</evidence>
<dbReference type="Proteomes" id="UP001324380">
    <property type="component" value="Chromosome"/>
</dbReference>
<keyword evidence="2 8" id="KW-0813">Transport</keyword>